<gene>
    <name evidence="1" type="ORF">P4826_17020</name>
</gene>
<evidence type="ECO:0000313" key="2">
    <source>
        <dbReference type="Proteomes" id="UP001303211"/>
    </source>
</evidence>
<sequence length="294" mass="32836">MTANHTQPMSQKQADALRREWALLLKMGYASQWTSAQKMARQEEIATLLLHAGQALPRGMTRQELLASVSIRNAEGGRYYVDLADIPQPWRDEFWAALHGSGRPIVEGVERAAYAWDWEGWVCGQAFGDPAVMQTLHQLAEYPVLAALAASRTQAARLDGRACRYLYEAAGSVLAQYEVSENERAFMQQLGVVVQTNPREAEEVMLMSCLEVAQGVREMPCSAQQANVMRVAAMVIGRSFPASQKRLSAAAARYFEAHPGEEVESAEIVRRGWVSNLPRLCDRLERKLRMARAQ</sequence>
<organism evidence="1 2">
    <name type="scientific">Diaphorobacter limosus</name>
    <dbReference type="NCBI Taxonomy" id="3036128"/>
    <lineage>
        <taxon>Bacteria</taxon>
        <taxon>Pseudomonadati</taxon>
        <taxon>Pseudomonadota</taxon>
        <taxon>Betaproteobacteria</taxon>
        <taxon>Burkholderiales</taxon>
        <taxon>Comamonadaceae</taxon>
        <taxon>Diaphorobacter</taxon>
    </lineage>
</organism>
<accession>A0ABZ0J577</accession>
<dbReference type="RefSeq" id="WP_317701543.1">
    <property type="nucleotide sequence ID" value="NZ_CP136921.1"/>
</dbReference>
<dbReference type="Proteomes" id="UP001303211">
    <property type="component" value="Chromosome"/>
</dbReference>
<protein>
    <submittedName>
        <fullName evidence="1">Uncharacterized protein</fullName>
    </submittedName>
</protein>
<reference evidence="1 2" key="1">
    <citation type="submission" date="2023-03" db="EMBL/GenBank/DDBJ databases">
        <title>Diaphorobacter basophil sp. nov., isolated from a sewage-treatment plant.</title>
        <authorList>
            <person name="Yang K."/>
        </authorList>
    </citation>
    <scope>NUCLEOTIDE SEQUENCE [LARGE SCALE GENOMIC DNA]</scope>
    <source>
        <strain evidence="1 2">Y-1</strain>
    </source>
</reference>
<evidence type="ECO:0000313" key="1">
    <source>
        <dbReference type="EMBL" id="WOO32074.1"/>
    </source>
</evidence>
<keyword evidence="2" id="KW-1185">Reference proteome</keyword>
<name>A0ABZ0J577_9BURK</name>
<proteinExistence type="predicted"/>
<dbReference type="EMBL" id="CP136921">
    <property type="protein sequence ID" value="WOO32074.1"/>
    <property type="molecule type" value="Genomic_DNA"/>
</dbReference>